<dbReference type="Pfam" id="PF00400">
    <property type="entry name" value="WD40"/>
    <property type="match status" value="2"/>
</dbReference>
<accession>A0A7R8CE54</accession>
<dbReference type="GO" id="GO:0031464">
    <property type="term" value="C:Cul4A-RING E3 ubiquitin ligase complex"/>
    <property type="evidence" value="ECO:0007669"/>
    <property type="project" value="TreeGrafter"/>
</dbReference>
<dbReference type="GO" id="GO:0000209">
    <property type="term" value="P:protein polyubiquitination"/>
    <property type="evidence" value="ECO:0007669"/>
    <property type="project" value="TreeGrafter"/>
</dbReference>
<protein>
    <submittedName>
        <fullName evidence="1">ERCC8</fullName>
    </submittedName>
</protein>
<dbReference type="OrthoDB" id="412680at2759"/>
<dbReference type="InterPro" id="IPR036322">
    <property type="entry name" value="WD40_repeat_dom_sf"/>
</dbReference>
<dbReference type="GO" id="GO:0006283">
    <property type="term" value="P:transcription-coupled nucleotide-excision repair"/>
    <property type="evidence" value="ECO:0007669"/>
    <property type="project" value="InterPro"/>
</dbReference>
<sequence>MFAKYLYNQEIGRKSPFVLSRLYYDKFMDEGFVLKERISEGIEGILDMSLSDDRFLLSAHRDGHVFLRDMHLKNVVVAQKQGSSKRVKWYPKDNGLFVTSGTKFVNVWDTNKFSVADAFQFSGFITDHDISSHRPLVAVAMNEEVRLVDLRSGSYAQSIRCKDLWDIRKMRCSLVALDKNRIMKKKHDSSSKVQAHNGCIVSLGFDESNSRLVSLGRDSRIRVWCLLDYYNMKIPCPKVETLKGCRIVFNTSQQCKGDYAFFPRCDGAIQIVDLKDGESVKVLDTHFDSATCTLYSTKDGGTIYSGGLDRNIFVWGRRKSEGNSETSLVHQVDEDNWSDSSPCTRRLCKSSKFLCSQNSDNSPGDIEKLLKDLYKDFDVKLQEPSKSFKSEFEPFKDEDSQIIYDIDEERAIRRNKGILPDDFRTKNEIKSALMEKIYSENEKRGQSGVFDVEELVNILKKEKCFDVCVLDVSSHSPFFEHLIIITCKSKRVMSGVSKYIKKLYKFKSPGDAGPNIEGLRGDASWFAMDLGNIALHFFLHEERLKMDLESLWGVGPFLDEKSMAARQQEDSFVVSPLSDFTPHDDFRLVITEEGREFKYQFKNNLSTSLECRFLTSVNQDNHLIRTCKEGEILPYGSVNKYEKTSNLNSSDRGSIDLSGDVISFTTPSPRKIIKCTSIHITTSIKPVSSIGIFLSQTTGDQQIAKIKTLDKLKLIKKALHPFMFSWLNKNNQVMGSLKKLVYRTKIQ</sequence>
<dbReference type="SMART" id="SM00320">
    <property type="entry name" value="WD40"/>
    <property type="match status" value="4"/>
</dbReference>
<evidence type="ECO:0000313" key="2">
    <source>
        <dbReference type="Proteomes" id="UP000675881"/>
    </source>
</evidence>
<dbReference type="SUPFAM" id="SSF50978">
    <property type="entry name" value="WD40 repeat-like"/>
    <property type="match status" value="1"/>
</dbReference>
<gene>
    <name evidence="1" type="ORF">LSAA_2654</name>
</gene>
<dbReference type="Gene3D" id="2.130.10.10">
    <property type="entry name" value="YVTN repeat-like/Quinoprotein amine dehydrogenase"/>
    <property type="match status" value="2"/>
</dbReference>
<dbReference type="InterPro" id="IPR043519">
    <property type="entry name" value="NT_sf"/>
</dbReference>
<evidence type="ECO:0000313" key="1">
    <source>
        <dbReference type="EMBL" id="CAF2792141.1"/>
    </source>
</evidence>
<dbReference type="PANTHER" id="PTHR46202">
    <property type="entry name" value="DNA EXCISION REPAIR PROTEIN ERCC-8"/>
    <property type="match status" value="1"/>
</dbReference>
<dbReference type="Gene3D" id="3.30.460.10">
    <property type="entry name" value="Beta Polymerase, domain 2"/>
    <property type="match status" value="1"/>
</dbReference>
<dbReference type="SUPFAM" id="SSF81301">
    <property type="entry name" value="Nucleotidyltransferase"/>
    <property type="match status" value="1"/>
</dbReference>
<dbReference type="GO" id="GO:0043161">
    <property type="term" value="P:proteasome-mediated ubiquitin-dependent protein catabolic process"/>
    <property type="evidence" value="ECO:0007669"/>
    <property type="project" value="TreeGrafter"/>
</dbReference>
<dbReference type="AlphaFoldDB" id="A0A7R8CE54"/>
<dbReference type="InterPro" id="IPR001680">
    <property type="entry name" value="WD40_rpt"/>
</dbReference>
<dbReference type="PANTHER" id="PTHR46202:SF1">
    <property type="entry name" value="DNA EXCISION REPAIR PROTEIN ERCC-8"/>
    <property type="match status" value="1"/>
</dbReference>
<reference evidence="1" key="1">
    <citation type="submission" date="2021-02" db="EMBL/GenBank/DDBJ databases">
        <authorList>
            <person name="Bekaert M."/>
        </authorList>
    </citation>
    <scope>NUCLEOTIDE SEQUENCE</scope>
    <source>
        <strain evidence="1">IoA-00</strain>
    </source>
</reference>
<dbReference type="PROSITE" id="PS50082">
    <property type="entry name" value="WD_REPEATS_2"/>
    <property type="match status" value="1"/>
</dbReference>
<proteinExistence type="predicted"/>
<organism evidence="1 2">
    <name type="scientific">Lepeophtheirus salmonis</name>
    <name type="common">Salmon louse</name>
    <name type="synonym">Caligus salmonis</name>
    <dbReference type="NCBI Taxonomy" id="72036"/>
    <lineage>
        <taxon>Eukaryota</taxon>
        <taxon>Metazoa</taxon>
        <taxon>Ecdysozoa</taxon>
        <taxon>Arthropoda</taxon>
        <taxon>Crustacea</taxon>
        <taxon>Multicrustacea</taxon>
        <taxon>Hexanauplia</taxon>
        <taxon>Copepoda</taxon>
        <taxon>Siphonostomatoida</taxon>
        <taxon>Caligidae</taxon>
        <taxon>Lepeophtheirus</taxon>
    </lineage>
</organism>
<dbReference type="Proteomes" id="UP000675881">
    <property type="component" value="Chromosome 10"/>
</dbReference>
<keyword evidence="2" id="KW-1185">Reference proteome</keyword>
<dbReference type="PROSITE" id="PS50294">
    <property type="entry name" value="WD_REPEATS_REGION"/>
    <property type="match status" value="1"/>
</dbReference>
<dbReference type="InterPro" id="IPR042238">
    <property type="entry name" value="Rad28/ERCC8/Ckn1/ATCSA-1"/>
</dbReference>
<dbReference type="GO" id="GO:0000109">
    <property type="term" value="C:nucleotide-excision repair complex"/>
    <property type="evidence" value="ECO:0007669"/>
    <property type="project" value="TreeGrafter"/>
</dbReference>
<name>A0A7R8CE54_LEPSM</name>
<dbReference type="InterPro" id="IPR015943">
    <property type="entry name" value="WD40/YVTN_repeat-like_dom_sf"/>
</dbReference>
<dbReference type="EMBL" id="HG994589">
    <property type="protein sequence ID" value="CAF2792141.1"/>
    <property type="molecule type" value="Genomic_DNA"/>
</dbReference>
<dbReference type="Pfam" id="PF02410">
    <property type="entry name" value="RsfS"/>
    <property type="match status" value="1"/>
</dbReference>